<keyword evidence="11 18" id="KW-1133">Transmembrane helix</keyword>
<keyword evidence="8" id="KW-1003">Cell membrane</keyword>
<evidence type="ECO:0000256" key="10">
    <source>
        <dbReference type="ARBA" id="ARBA00022692"/>
    </source>
</evidence>
<dbReference type="GO" id="GO:0016324">
    <property type="term" value="C:apical plasma membrane"/>
    <property type="evidence" value="ECO:0007669"/>
    <property type="project" value="Ensembl"/>
</dbReference>
<dbReference type="AlphaFoldDB" id="A0A4W2G1R4"/>
<keyword evidence="9" id="KW-0762">Sugar transport</keyword>
<dbReference type="CDD" id="cd17431">
    <property type="entry name" value="MFS_GLUT_Class1"/>
    <property type="match status" value="1"/>
</dbReference>
<dbReference type="PANTHER" id="PTHR23503:SF27">
    <property type="entry name" value="SOLUTE CARRIER FAMILY 2, FACILITATED GLUCOSE TRANSPORTER MEMBER 2"/>
    <property type="match status" value="1"/>
</dbReference>
<comment type="function">
    <text evidence="16">Facilitative hexose transporter that mediates the transport of glucose, fructose and galactose. Likely mediates the bidirectional transfer of glucose across the plasma membrane of hepatocytes and is responsible for uptake of glucose by the beta cells; may comprise part of the glucose-sensing mechanism of the beta cell. May also participate with the Na(+)/glucose cotransporter in the transcellular transport of glucose in the small intestine and kidney. Also able to mediate the transport of dehydroascorbate.</text>
</comment>
<dbReference type="PRINTS" id="PR01191">
    <property type="entry name" value="GLUCTRSPORT2"/>
</dbReference>
<feature type="transmembrane region" description="Helical" evidence="18">
    <location>
        <begin position="215"/>
        <end position="237"/>
    </location>
</feature>
<dbReference type="Ensembl" id="ENSBIXT00005019323.1">
    <property type="protein sequence ID" value="ENSBIXP00005010771.1"/>
    <property type="gene ID" value="ENSBIXG00005015354.1"/>
</dbReference>
<feature type="transmembrane region" description="Helical" evidence="18">
    <location>
        <begin position="393"/>
        <end position="411"/>
    </location>
</feature>
<dbReference type="Proteomes" id="UP000429181">
    <property type="component" value="Chromosome 1"/>
</dbReference>
<feature type="transmembrane region" description="Helical" evidence="18">
    <location>
        <begin position="365"/>
        <end position="387"/>
    </location>
</feature>
<dbReference type="InterPro" id="IPR003663">
    <property type="entry name" value="Sugar/inositol_transpt"/>
</dbReference>
<dbReference type="Pfam" id="PF00083">
    <property type="entry name" value="Sugar_tr"/>
    <property type="match status" value="1"/>
</dbReference>
<dbReference type="PROSITE" id="PS50850">
    <property type="entry name" value="MFS"/>
    <property type="match status" value="1"/>
</dbReference>
<comment type="subcellular location">
    <subcellularLocation>
        <location evidence="4">Cell membrane</location>
        <topology evidence="4">Multi-pass membrane protein</topology>
    </subcellularLocation>
</comment>
<feature type="transmembrane region" description="Helical" evidence="18">
    <location>
        <begin position="149"/>
        <end position="174"/>
    </location>
</feature>
<comment type="catalytic activity">
    <reaction evidence="3">
        <text>L-dehydroascorbate(out) = L-dehydroascorbate(in)</text>
        <dbReference type="Rhea" id="RHEA:60380"/>
        <dbReference type="ChEBI" id="CHEBI:58539"/>
    </reaction>
</comment>
<comment type="catalytic activity">
    <reaction evidence="1">
        <text>D-fructose(out) = D-fructose(in)</text>
        <dbReference type="Rhea" id="RHEA:60372"/>
        <dbReference type="ChEBI" id="CHEBI:37721"/>
    </reaction>
</comment>
<protein>
    <recommendedName>
        <fullName evidence="6">Solute carrier family 2, facilitated glucose transporter member 2</fullName>
    </recommendedName>
    <alternativeName>
        <fullName evidence="14">Glucose transporter type 2, liver</fullName>
    </alternativeName>
</protein>
<dbReference type="GO" id="GO:0005737">
    <property type="term" value="C:cytoplasm"/>
    <property type="evidence" value="ECO:0007669"/>
    <property type="project" value="Ensembl"/>
</dbReference>
<comment type="catalytic activity">
    <reaction evidence="15">
        <text>D-galactose(in) = D-galactose(out)</text>
        <dbReference type="Rhea" id="RHEA:34915"/>
        <dbReference type="ChEBI" id="CHEBI:4139"/>
    </reaction>
</comment>
<sequence length="548" mass="59806">MTEDKVTGTLVLAVFTAVLSSFQFGYDIGVINAPQQVIITHYRHVLGVSLDDRIAINNYALNSTEELPTSLGDPTPVSWAEEETMTSASLITMFWSLSVSSFAVGGMIASFFGGLLGDKLGRIKALLVANILSLVGALLMGFSKLGPSHILIISGRGISGLYCGLISGLIPMYIGEIAPTTLRGAIGALHQLAIVTGILISQIVGLDFILGNHELWHILLGLSAVPAILQCLLLFFCPESPRYLYIKLDEEAKAKKSLKRLRGSDDITKDITEMRKEREEASNEKKVSIIQLFTNASYRQPILVALMLHAAQQFSGINGIFYYSTSIFQTAGISQPVYATIGVGAVNTVFTAVSVFLVEKAGRRSLFLIGMSGMFVCAIFMSVGLVLLSKFPWMNYVSMTAIFLFVSFFEIGPGPIPWFMVAEFFSQGPRPAALAIAAFSNWTGNFIIALCFQYIADFCGPYVFFLFAGVVLAFILFTFFKVPETKGKSFEEIAAEFRKKRGSAETPKAAVEMEFLGPTETIQFGINYVLLAVPGYQVSLNSLVDLFF</sequence>
<evidence type="ECO:0000256" key="17">
    <source>
        <dbReference type="RuleBase" id="RU003346"/>
    </source>
</evidence>
<dbReference type="PROSITE" id="PS00216">
    <property type="entry name" value="SUGAR_TRANSPORT_1"/>
    <property type="match status" value="1"/>
</dbReference>
<organism evidence="20 21">
    <name type="scientific">Bos indicus x Bos taurus</name>
    <name type="common">Hybrid cattle</name>
    <dbReference type="NCBI Taxonomy" id="30522"/>
    <lineage>
        <taxon>Eukaryota</taxon>
        <taxon>Metazoa</taxon>
        <taxon>Chordata</taxon>
        <taxon>Craniata</taxon>
        <taxon>Vertebrata</taxon>
        <taxon>Euteleostomi</taxon>
        <taxon>Mammalia</taxon>
        <taxon>Eutheria</taxon>
        <taxon>Laurasiatheria</taxon>
        <taxon>Artiodactyla</taxon>
        <taxon>Ruminantia</taxon>
        <taxon>Pecora</taxon>
        <taxon>Bovidae</taxon>
        <taxon>Bovinae</taxon>
        <taxon>Bos</taxon>
    </lineage>
</organism>
<feature type="transmembrane region" description="Helical" evidence="18">
    <location>
        <begin position="302"/>
        <end position="325"/>
    </location>
</feature>
<evidence type="ECO:0000313" key="20">
    <source>
        <dbReference type="Ensembl" id="ENSBIXP00005010771.1"/>
    </source>
</evidence>
<dbReference type="InterPro" id="IPR045263">
    <property type="entry name" value="GLUT"/>
</dbReference>
<comment type="catalytic activity">
    <reaction evidence="2">
        <text>D-glucose(out) = D-glucose(in)</text>
        <dbReference type="Rhea" id="RHEA:60376"/>
        <dbReference type="ChEBI" id="CHEBI:4167"/>
    </reaction>
</comment>
<evidence type="ECO:0000256" key="6">
    <source>
        <dbReference type="ARBA" id="ARBA00015977"/>
    </source>
</evidence>
<dbReference type="PROSITE" id="PS00217">
    <property type="entry name" value="SUGAR_TRANSPORT_2"/>
    <property type="match status" value="1"/>
</dbReference>
<dbReference type="NCBIfam" id="TIGR00879">
    <property type="entry name" value="SP"/>
    <property type="match status" value="1"/>
</dbReference>
<evidence type="ECO:0000256" key="18">
    <source>
        <dbReference type="SAM" id="Phobius"/>
    </source>
</evidence>
<dbReference type="GO" id="GO:0005911">
    <property type="term" value="C:cell-cell junction"/>
    <property type="evidence" value="ECO:0007669"/>
    <property type="project" value="Ensembl"/>
</dbReference>
<evidence type="ECO:0000256" key="15">
    <source>
        <dbReference type="ARBA" id="ARBA00034046"/>
    </source>
</evidence>
<dbReference type="InterPro" id="IPR005828">
    <property type="entry name" value="MFS_sugar_transport-like"/>
</dbReference>
<evidence type="ECO:0000256" key="4">
    <source>
        <dbReference type="ARBA" id="ARBA00004651"/>
    </source>
</evidence>
<evidence type="ECO:0000256" key="7">
    <source>
        <dbReference type="ARBA" id="ARBA00022448"/>
    </source>
</evidence>
<dbReference type="GO" id="GO:0033300">
    <property type="term" value="F:dehydroascorbic acid transmembrane transporter activity"/>
    <property type="evidence" value="ECO:0007669"/>
    <property type="project" value="Ensembl"/>
</dbReference>
<evidence type="ECO:0000256" key="12">
    <source>
        <dbReference type="ARBA" id="ARBA00023136"/>
    </source>
</evidence>
<evidence type="ECO:0000256" key="11">
    <source>
        <dbReference type="ARBA" id="ARBA00022989"/>
    </source>
</evidence>
<feature type="transmembrane region" description="Helical" evidence="18">
    <location>
        <begin position="7"/>
        <end position="26"/>
    </location>
</feature>
<name>A0A4W2G1R4_BOBOX</name>
<dbReference type="InterPro" id="IPR020846">
    <property type="entry name" value="MFS_dom"/>
</dbReference>
<keyword evidence="12 18" id="KW-0472">Membrane</keyword>
<evidence type="ECO:0000256" key="16">
    <source>
        <dbReference type="ARBA" id="ARBA00045575"/>
    </source>
</evidence>
<dbReference type="GeneTree" id="ENSGT00940000155708"/>
<feature type="domain" description="Major facilitator superfamily (MFS) profile" evidence="19">
    <location>
        <begin position="13"/>
        <end position="486"/>
    </location>
</feature>
<evidence type="ECO:0000256" key="3">
    <source>
        <dbReference type="ARBA" id="ARBA00001787"/>
    </source>
</evidence>
<feature type="transmembrane region" description="Helical" evidence="18">
    <location>
        <begin position="462"/>
        <end position="480"/>
    </location>
</feature>
<dbReference type="SUPFAM" id="SSF103473">
    <property type="entry name" value="MFS general substrate transporter"/>
    <property type="match status" value="1"/>
</dbReference>
<evidence type="ECO:0000256" key="9">
    <source>
        <dbReference type="ARBA" id="ARBA00022597"/>
    </source>
</evidence>
<dbReference type="GO" id="GO:0005903">
    <property type="term" value="C:brush border"/>
    <property type="evidence" value="ECO:0007669"/>
    <property type="project" value="Ensembl"/>
</dbReference>
<evidence type="ECO:0000256" key="2">
    <source>
        <dbReference type="ARBA" id="ARBA00000618"/>
    </source>
</evidence>
<evidence type="ECO:0000313" key="21">
    <source>
        <dbReference type="Proteomes" id="UP000429181"/>
    </source>
</evidence>
<feature type="transmembrane region" description="Helical" evidence="18">
    <location>
        <begin position="186"/>
        <end position="209"/>
    </location>
</feature>
<dbReference type="Gene3D" id="1.20.1250.20">
    <property type="entry name" value="MFS general substrate transporter like domains"/>
    <property type="match status" value="1"/>
</dbReference>
<accession>A0A4W2G1R4</accession>
<dbReference type="GO" id="GO:0005353">
    <property type="term" value="F:fructose transmembrane transporter activity"/>
    <property type="evidence" value="ECO:0007669"/>
    <property type="project" value="Ensembl"/>
</dbReference>
<feature type="transmembrane region" description="Helical" evidence="18">
    <location>
        <begin position="123"/>
        <end position="143"/>
    </location>
</feature>
<evidence type="ECO:0000256" key="5">
    <source>
        <dbReference type="ARBA" id="ARBA00007004"/>
    </source>
</evidence>
<evidence type="ECO:0000256" key="14">
    <source>
        <dbReference type="ARBA" id="ARBA00032087"/>
    </source>
</evidence>
<dbReference type="InterPro" id="IPR036259">
    <property type="entry name" value="MFS_trans_sf"/>
</dbReference>
<dbReference type="InterPro" id="IPR002440">
    <property type="entry name" value="Glc_transpt_2"/>
</dbReference>
<gene>
    <name evidence="20" type="primary">SLC2A2</name>
</gene>
<feature type="transmembrane region" description="Helical" evidence="18">
    <location>
        <begin position="432"/>
        <end position="456"/>
    </location>
</feature>
<evidence type="ECO:0000256" key="8">
    <source>
        <dbReference type="ARBA" id="ARBA00022475"/>
    </source>
</evidence>
<proteinExistence type="inferred from homology"/>
<keyword evidence="13" id="KW-0325">Glycoprotein</keyword>
<dbReference type="GO" id="GO:0046323">
    <property type="term" value="P:D-glucose import"/>
    <property type="evidence" value="ECO:0007669"/>
    <property type="project" value="TreeGrafter"/>
</dbReference>
<dbReference type="GO" id="GO:0055056">
    <property type="term" value="F:D-glucose transmembrane transporter activity"/>
    <property type="evidence" value="ECO:0007669"/>
    <property type="project" value="Ensembl"/>
</dbReference>
<dbReference type="PRINTS" id="PR00171">
    <property type="entry name" value="SUGRTRNSPORT"/>
</dbReference>
<feature type="transmembrane region" description="Helical" evidence="18">
    <location>
        <begin position="93"/>
        <end position="116"/>
    </location>
</feature>
<keyword evidence="7 17" id="KW-0813">Transport</keyword>
<dbReference type="FunFam" id="1.20.1250.20:FF:000029">
    <property type="entry name" value="solute carrier family 2, facilitated glucose transporter member 4"/>
    <property type="match status" value="1"/>
</dbReference>
<feature type="transmembrane region" description="Helical" evidence="18">
    <location>
        <begin position="337"/>
        <end position="358"/>
    </location>
</feature>
<dbReference type="GO" id="GO:0035774">
    <property type="term" value="P:positive regulation of insulin secretion involved in cellular response to glucose stimulus"/>
    <property type="evidence" value="ECO:0007669"/>
    <property type="project" value="Ensembl"/>
</dbReference>
<evidence type="ECO:0000256" key="13">
    <source>
        <dbReference type="ARBA" id="ARBA00023180"/>
    </source>
</evidence>
<evidence type="ECO:0000259" key="19">
    <source>
        <dbReference type="PROSITE" id="PS50850"/>
    </source>
</evidence>
<reference evidence="20" key="2">
    <citation type="submission" date="2025-08" db="UniProtKB">
        <authorList>
            <consortium name="Ensembl"/>
        </authorList>
    </citation>
    <scope>IDENTIFICATION</scope>
</reference>
<dbReference type="PANTHER" id="PTHR23503">
    <property type="entry name" value="SOLUTE CARRIER FAMILY 2"/>
    <property type="match status" value="1"/>
</dbReference>
<comment type="similarity">
    <text evidence="5">Belongs to the major facilitator superfamily. Sugar transporter (TC 2.A.1.1) family. Glucose transporter subfamily.</text>
</comment>
<reference evidence="20 21" key="1">
    <citation type="submission" date="2018-11" db="EMBL/GenBank/DDBJ databases">
        <title>Haplotype-resolved cattle genomes.</title>
        <authorList>
            <person name="Low W.Y."/>
            <person name="Tearle R."/>
            <person name="Bickhart D.M."/>
            <person name="Rosen B.D."/>
            <person name="Koren S."/>
            <person name="Rhie A."/>
            <person name="Hiendleder S."/>
            <person name="Phillippy A.M."/>
            <person name="Smith T.P.L."/>
            <person name="Williams J.L."/>
        </authorList>
    </citation>
    <scope>NUCLEOTIDE SEQUENCE [LARGE SCALE GENOMIC DNA]</scope>
</reference>
<dbReference type="InterPro" id="IPR005829">
    <property type="entry name" value="Sugar_transporter_CS"/>
</dbReference>
<keyword evidence="10 18" id="KW-0812">Transmembrane</keyword>
<evidence type="ECO:0000256" key="1">
    <source>
        <dbReference type="ARBA" id="ARBA00000590"/>
    </source>
</evidence>
<dbReference type="GO" id="GO:0005354">
    <property type="term" value="F:galactose transmembrane transporter activity"/>
    <property type="evidence" value="ECO:0007669"/>
    <property type="project" value="Ensembl"/>
</dbReference>